<dbReference type="EMBL" id="AP017378">
    <property type="protein sequence ID" value="BBD08169.1"/>
    <property type="molecule type" value="Genomic_DNA"/>
</dbReference>
<dbReference type="Proteomes" id="UP000269883">
    <property type="component" value="Chromosome"/>
</dbReference>
<organism evidence="1 2">
    <name type="scientific">Desulfovibrio ferrophilus</name>
    <dbReference type="NCBI Taxonomy" id="241368"/>
    <lineage>
        <taxon>Bacteria</taxon>
        <taxon>Pseudomonadati</taxon>
        <taxon>Thermodesulfobacteriota</taxon>
        <taxon>Desulfovibrionia</taxon>
        <taxon>Desulfovibrionales</taxon>
        <taxon>Desulfovibrionaceae</taxon>
        <taxon>Desulfovibrio</taxon>
    </lineage>
</organism>
<reference evidence="1 2" key="1">
    <citation type="journal article" date="2018" name="Sci. Adv.">
        <title>Multi-heme cytochromes provide a pathway for survival in energy-limited environments.</title>
        <authorList>
            <person name="Deng X."/>
            <person name="Dohmae N."/>
            <person name="Nealson K.H."/>
            <person name="Hashimoto K."/>
            <person name="Okamoto A."/>
        </authorList>
    </citation>
    <scope>NUCLEOTIDE SEQUENCE [LARGE SCALE GENOMIC DNA]</scope>
    <source>
        <strain evidence="1 2">IS5</strain>
    </source>
</reference>
<name>A0A2Z6AY49_9BACT</name>
<dbReference type="AlphaFoldDB" id="A0A2Z6AY49"/>
<evidence type="ECO:0000313" key="1">
    <source>
        <dbReference type="EMBL" id="BBD08169.1"/>
    </source>
</evidence>
<keyword evidence="2" id="KW-1185">Reference proteome</keyword>
<gene>
    <name evidence="1" type="ORF">DFE_1443</name>
</gene>
<proteinExistence type="predicted"/>
<dbReference type="RefSeq" id="WP_126378045.1">
    <property type="nucleotide sequence ID" value="NZ_AP017378.1"/>
</dbReference>
<evidence type="ECO:0000313" key="2">
    <source>
        <dbReference type="Proteomes" id="UP000269883"/>
    </source>
</evidence>
<accession>A0A2Z6AY49</accession>
<sequence length="115" mass="12535">MHSETCSMHCGNFTGVDDKAFAKRKGYLDDLFNLVEYEADTGALNLCGARGVSDSPADLTSIFDELARVLGKTGKGRLMINCGGLFEACYFRAGMWKLMAIGMPEDPFDGLHLTD</sequence>
<dbReference type="KEGG" id="dfl:DFE_1443"/>
<protein>
    <submittedName>
        <fullName evidence="1">Putative nima-interacting protein</fullName>
    </submittedName>
</protein>